<dbReference type="GO" id="GO:0003677">
    <property type="term" value="F:DNA binding"/>
    <property type="evidence" value="ECO:0007669"/>
    <property type="project" value="InterPro"/>
</dbReference>
<feature type="domain" description="Tyr recombinase" evidence="2">
    <location>
        <begin position="538"/>
        <end position="648"/>
    </location>
</feature>
<dbReference type="SUPFAM" id="SSF56349">
    <property type="entry name" value="DNA breaking-rejoining enzymes"/>
    <property type="match status" value="1"/>
</dbReference>
<dbReference type="Gene3D" id="1.10.443.10">
    <property type="entry name" value="Intergrase catalytic core"/>
    <property type="match status" value="1"/>
</dbReference>
<dbReference type="CDD" id="cd00397">
    <property type="entry name" value="DNA_BRE_C"/>
    <property type="match status" value="1"/>
</dbReference>
<dbReference type="Proteomes" id="UP000501692">
    <property type="component" value="Chromosome"/>
</dbReference>
<organism evidence="3 4">
    <name type="scientific">Acinetobacter pittii</name>
    <name type="common">Acinetobacter genomosp. 3</name>
    <dbReference type="NCBI Taxonomy" id="48296"/>
    <lineage>
        <taxon>Bacteria</taxon>
        <taxon>Pseudomonadati</taxon>
        <taxon>Pseudomonadota</taxon>
        <taxon>Gammaproteobacteria</taxon>
        <taxon>Moraxellales</taxon>
        <taxon>Moraxellaceae</taxon>
        <taxon>Acinetobacter</taxon>
        <taxon>Acinetobacter calcoaceticus/baumannii complex</taxon>
    </lineage>
</organism>
<evidence type="ECO:0000313" key="3">
    <source>
        <dbReference type="EMBL" id="QIT19199.1"/>
    </source>
</evidence>
<dbReference type="Pfam" id="PF00589">
    <property type="entry name" value="Phage_integrase"/>
    <property type="match status" value="1"/>
</dbReference>
<dbReference type="RefSeq" id="WP_081309184.1">
    <property type="nucleotide sequence ID" value="NZ_CP049806.1"/>
</dbReference>
<dbReference type="InterPro" id="IPR002104">
    <property type="entry name" value="Integrase_catalytic"/>
</dbReference>
<dbReference type="AlphaFoldDB" id="A0A6H0FXZ8"/>
<dbReference type="EMBL" id="CP049806">
    <property type="protein sequence ID" value="QIT19199.1"/>
    <property type="molecule type" value="Genomic_DNA"/>
</dbReference>
<keyword evidence="1" id="KW-0233">DNA recombination</keyword>
<dbReference type="GO" id="GO:0006310">
    <property type="term" value="P:DNA recombination"/>
    <property type="evidence" value="ECO:0007669"/>
    <property type="project" value="UniProtKB-KW"/>
</dbReference>
<reference evidence="3 4" key="1">
    <citation type="submission" date="2020-03" db="EMBL/GenBank/DDBJ databases">
        <authorList>
            <person name="Zhang L."/>
            <person name="Han X."/>
            <person name="Chen Y."/>
            <person name="Yu Y."/>
        </authorList>
    </citation>
    <scope>NUCLEOTIDE SEQUENCE [LARGE SCALE GENOMIC DNA]</scope>
    <source>
        <strain evidence="3 4">A1254</strain>
    </source>
</reference>
<protein>
    <submittedName>
        <fullName evidence="3">Site-specific integrase</fullName>
    </submittedName>
</protein>
<dbReference type="GO" id="GO:0015074">
    <property type="term" value="P:DNA integration"/>
    <property type="evidence" value="ECO:0007669"/>
    <property type="project" value="InterPro"/>
</dbReference>
<sequence>MKRDEKDGFHKLTTIKENLKSITEYKQPIQKDVQATVIEWVCKLLEDIDALWEIPISKTNTALNFNVSVKYIKNTLSISECSALRYREFTYPLIEKMIKEGILLTLNEGKEIAGIENRRKLLNWYRKLSIEEKCSLPIFGKRISLGRMVSGDCPLRKSDLRFKAVKDAWESIHQDLEKLGIIDINYKSVAERRSEKLVYQEESKENKKKRFNRLATVKLNIATDFIEPSELEPFIQIEQLFASKCNTVISESGKSNYRNACNLFIEFLSELHGTKPFKIIEIFDEHILSRYHRYLQDKIINEKISSHHANTTLSSVRTSLNRLTQIRDIEYNFFDVTGFDTNRTTNVKKPFTKNERLQIIEAIDKGIADSRLSLIPYKKTGIGKNPLDENSARIRGLSTLENARWLFENQLECKPVHHNTAETSIEKAFLQIIADSDYGLMEIYKKWGVTVMVTVDLLIPYLLRLAQITGMNADSLLSLDIEDYLDCHPATSRPCLRYWKERSDGHKEYHLDLFKADLTWLTTSQALSVKLIFEEVTQLTKSFRHNIKDHTLKNRLFIYQSVSAKKHGRVSPLLGNEGKNAKSLGNNLSKFVDKYNLKSDDGKPLILTISRFRPTFVSELLDSGVSLREIQLLLGHSSIQTTIKYLDSLDFNSISRVKLNDKLHEIHQSTLNEQTEKLSQKVKPKSDNKLILTFHTPLAECKNIFDPPEFVKKLSSYTPGTPCAQYNKCLSCDNVIITARNLPEIFALERDYTLLTEYTRVMDTPYGHVIRENLNLIKCITDPQLSDFSTVELEDGQRLAEYIETTILVDGAI</sequence>
<gene>
    <name evidence="3" type="ORF">G8E09_16630</name>
</gene>
<dbReference type="InterPro" id="IPR013762">
    <property type="entry name" value="Integrase-like_cat_sf"/>
</dbReference>
<dbReference type="InterPro" id="IPR011010">
    <property type="entry name" value="DNA_brk_join_enz"/>
</dbReference>
<accession>A0A6H0FXZ8</accession>
<evidence type="ECO:0000259" key="2">
    <source>
        <dbReference type="Pfam" id="PF00589"/>
    </source>
</evidence>
<name>A0A6H0FXZ8_ACIPI</name>
<evidence type="ECO:0000256" key="1">
    <source>
        <dbReference type="ARBA" id="ARBA00023172"/>
    </source>
</evidence>
<proteinExistence type="predicted"/>
<evidence type="ECO:0000313" key="4">
    <source>
        <dbReference type="Proteomes" id="UP000501692"/>
    </source>
</evidence>